<proteinExistence type="predicted"/>
<feature type="transmembrane region" description="Helical" evidence="1">
    <location>
        <begin position="7"/>
        <end position="27"/>
    </location>
</feature>
<sequence>MLTGMDITVLTVVLGAVVVVAAAFLIASNEPPLWLYAVGCAGSWPLSHVLLDGPGRTAGLGDGSVGAWAVRLAVTTTVTALLSFFVDKDRRTADTV</sequence>
<dbReference type="AlphaFoldDB" id="A0A2P8Q6L8"/>
<feature type="transmembrane region" description="Helical" evidence="1">
    <location>
        <begin position="65"/>
        <end position="86"/>
    </location>
</feature>
<keyword evidence="1" id="KW-1133">Transmembrane helix</keyword>
<dbReference type="Proteomes" id="UP000240429">
    <property type="component" value="Unassembled WGS sequence"/>
</dbReference>
<gene>
    <name evidence="2" type="ORF">C6Y14_19415</name>
</gene>
<organism evidence="2 3">
    <name type="scientific">Streptomyces dioscori</name>
    <dbReference type="NCBI Taxonomy" id="2109333"/>
    <lineage>
        <taxon>Bacteria</taxon>
        <taxon>Bacillati</taxon>
        <taxon>Actinomycetota</taxon>
        <taxon>Actinomycetes</taxon>
        <taxon>Kitasatosporales</taxon>
        <taxon>Streptomycetaceae</taxon>
        <taxon>Streptomyces</taxon>
        <taxon>Streptomyces aurantiacus group</taxon>
    </lineage>
</organism>
<comment type="caution">
    <text evidence="2">The sequence shown here is derived from an EMBL/GenBank/DDBJ whole genome shotgun (WGS) entry which is preliminary data.</text>
</comment>
<keyword evidence="3" id="KW-1185">Reference proteome</keyword>
<evidence type="ECO:0000313" key="3">
    <source>
        <dbReference type="Proteomes" id="UP000240429"/>
    </source>
</evidence>
<keyword evidence="1" id="KW-0472">Membrane</keyword>
<reference evidence="2 3" key="1">
    <citation type="submission" date="2018-03" db="EMBL/GenBank/DDBJ databases">
        <title>Streptomyces dioscori sp. nov., a novel endophytic actinobacterium isolated from bulbil of Dioscorea bulbifera L.</title>
        <authorList>
            <person name="Zhikuan W."/>
        </authorList>
    </citation>
    <scope>NUCLEOTIDE SEQUENCE [LARGE SCALE GENOMIC DNA]</scope>
    <source>
        <strain evidence="2 3">A217</strain>
    </source>
</reference>
<name>A0A2P8Q6L8_9ACTN</name>
<dbReference type="OrthoDB" id="4338873at2"/>
<keyword evidence="1" id="KW-0812">Transmembrane</keyword>
<protein>
    <submittedName>
        <fullName evidence="2">Uncharacterized protein</fullName>
    </submittedName>
</protein>
<dbReference type="EMBL" id="PYBJ01000011">
    <property type="protein sequence ID" value="PSM41885.1"/>
    <property type="molecule type" value="Genomic_DNA"/>
</dbReference>
<evidence type="ECO:0000256" key="1">
    <source>
        <dbReference type="SAM" id="Phobius"/>
    </source>
</evidence>
<evidence type="ECO:0000313" key="2">
    <source>
        <dbReference type="EMBL" id="PSM41885.1"/>
    </source>
</evidence>
<accession>A0A2P8Q6L8</accession>